<protein>
    <submittedName>
        <fullName evidence="2">Uncharacterized protein</fullName>
    </submittedName>
</protein>
<gene>
    <name evidence="2" type="ORF">GOMPHAMPRED_005802</name>
</gene>
<sequence length="183" mass="19227">MNPPNKNSCDNNQAPIKRPTTNPATNDTSTGSRRRLDASFVEGPFKFPISPPKLLPAVAVAATADVASGILIDVCTDAALVLRVVIGCVEDEEELVLLKDTDADEDKSDENDDVGGESDEESDNDDESDMDEGADEIEDVEDVVGIGGSTEENNEEDDAAAAEDGVVVSICEDEAAAGMLVLL</sequence>
<dbReference type="EMBL" id="CAJPDQ010000037">
    <property type="protein sequence ID" value="CAF9931047.1"/>
    <property type="molecule type" value="Genomic_DNA"/>
</dbReference>
<dbReference type="Proteomes" id="UP000664169">
    <property type="component" value="Unassembled WGS sequence"/>
</dbReference>
<organism evidence="2 3">
    <name type="scientific">Gomphillus americanus</name>
    <dbReference type="NCBI Taxonomy" id="1940652"/>
    <lineage>
        <taxon>Eukaryota</taxon>
        <taxon>Fungi</taxon>
        <taxon>Dikarya</taxon>
        <taxon>Ascomycota</taxon>
        <taxon>Pezizomycotina</taxon>
        <taxon>Lecanoromycetes</taxon>
        <taxon>OSLEUM clade</taxon>
        <taxon>Ostropomycetidae</taxon>
        <taxon>Ostropales</taxon>
        <taxon>Graphidaceae</taxon>
        <taxon>Gomphilloideae</taxon>
        <taxon>Gomphillus</taxon>
    </lineage>
</organism>
<comment type="caution">
    <text evidence="2">The sequence shown here is derived from an EMBL/GenBank/DDBJ whole genome shotgun (WGS) entry which is preliminary data.</text>
</comment>
<name>A0A8H3FTY9_9LECA</name>
<evidence type="ECO:0000313" key="3">
    <source>
        <dbReference type="Proteomes" id="UP000664169"/>
    </source>
</evidence>
<proteinExistence type="predicted"/>
<feature type="compositionally biased region" description="Acidic residues" evidence="1">
    <location>
        <begin position="152"/>
        <end position="161"/>
    </location>
</feature>
<dbReference type="AlphaFoldDB" id="A0A8H3FTY9"/>
<feature type="compositionally biased region" description="Polar residues" evidence="1">
    <location>
        <begin position="1"/>
        <end position="31"/>
    </location>
</feature>
<evidence type="ECO:0000313" key="2">
    <source>
        <dbReference type="EMBL" id="CAF9931047.1"/>
    </source>
</evidence>
<keyword evidence="3" id="KW-1185">Reference proteome</keyword>
<accession>A0A8H3FTY9</accession>
<reference evidence="2" key="1">
    <citation type="submission" date="2021-03" db="EMBL/GenBank/DDBJ databases">
        <authorList>
            <person name="Tagirdzhanova G."/>
        </authorList>
    </citation>
    <scope>NUCLEOTIDE SEQUENCE</scope>
</reference>
<feature type="region of interest" description="Disordered" evidence="1">
    <location>
        <begin position="98"/>
        <end position="161"/>
    </location>
</feature>
<evidence type="ECO:0000256" key="1">
    <source>
        <dbReference type="SAM" id="MobiDB-lite"/>
    </source>
</evidence>
<feature type="region of interest" description="Disordered" evidence="1">
    <location>
        <begin position="1"/>
        <end position="33"/>
    </location>
</feature>
<feature type="compositionally biased region" description="Acidic residues" evidence="1">
    <location>
        <begin position="102"/>
        <end position="142"/>
    </location>
</feature>